<comment type="caution">
    <text evidence="2">The sequence shown here is derived from an EMBL/GenBank/DDBJ whole genome shotgun (WGS) entry which is preliminary data.</text>
</comment>
<reference evidence="2 3" key="1">
    <citation type="submission" date="2017-08" db="EMBL/GenBank/DDBJ databases">
        <title>Fine stratification of microbial communities through a metagenomic profile of the photic zone.</title>
        <authorList>
            <person name="Haro-Moreno J.M."/>
            <person name="Lopez-Perez M."/>
            <person name="De La Torre J."/>
            <person name="Picazo A."/>
            <person name="Camacho A."/>
            <person name="Rodriguez-Valera F."/>
        </authorList>
    </citation>
    <scope>NUCLEOTIDE SEQUENCE [LARGE SCALE GENOMIC DNA]</scope>
    <source>
        <strain evidence="2">MED-G24</strain>
    </source>
</reference>
<evidence type="ECO:0000256" key="1">
    <source>
        <dbReference type="SAM" id="SignalP"/>
    </source>
</evidence>
<feature type="chain" id="PRO_5012856882" evidence="1">
    <location>
        <begin position="24"/>
        <end position="289"/>
    </location>
</feature>
<dbReference type="PROSITE" id="PS51257">
    <property type="entry name" value="PROKAR_LIPOPROTEIN"/>
    <property type="match status" value="1"/>
</dbReference>
<organism evidence="2 3">
    <name type="scientific">OM182 bacterium MED-G24</name>
    <dbReference type="NCBI Taxonomy" id="1986255"/>
    <lineage>
        <taxon>Bacteria</taxon>
        <taxon>Pseudomonadati</taxon>
        <taxon>Pseudomonadota</taxon>
        <taxon>Gammaproteobacteria</taxon>
        <taxon>OMG group</taxon>
        <taxon>OM182 clade</taxon>
    </lineage>
</organism>
<name>A0A2A5WPQ9_9GAMM</name>
<evidence type="ECO:0000313" key="3">
    <source>
        <dbReference type="Proteomes" id="UP000219327"/>
    </source>
</evidence>
<keyword evidence="1" id="KW-0732">Signal</keyword>
<feature type="signal peptide" evidence="1">
    <location>
        <begin position="1"/>
        <end position="23"/>
    </location>
</feature>
<sequence>MSTLINRFTVGIAVLTISCGVLAADYRSPRGPGGDHPDLNGIWQAMNEANYNIERHMARASVEVVEGPMGPIPAKAVLAMGAVSAVPPGLGIVEGGKLPYTEAGRARQIENQANWSGRDPEVKCYLPGIPRATYMPQPFQILQGENSLFFTYQYAGAVRDIHLADPGEAPVDSWMGQSYGWWEDEALVIEVTGQLADTWFDRAGNHHSDKLKVTERYTRVSDNHLHYEATIEDAETYTRPFTISMPLYRRMETDMQLMDFKCVEFVEELIYGDYRRTDAPPRITEGEAR</sequence>
<evidence type="ECO:0000313" key="2">
    <source>
        <dbReference type="EMBL" id="PDH38263.1"/>
    </source>
</evidence>
<protein>
    <submittedName>
        <fullName evidence="2">Uncharacterized protein</fullName>
    </submittedName>
</protein>
<gene>
    <name evidence="2" type="ORF">CNE99_07200</name>
</gene>
<accession>A0A2A5WPQ9</accession>
<dbReference type="AlphaFoldDB" id="A0A2A5WPQ9"/>
<proteinExistence type="predicted"/>
<dbReference type="Proteomes" id="UP000219327">
    <property type="component" value="Unassembled WGS sequence"/>
</dbReference>
<dbReference type="EMBL" id="NTKD01000038">
    <property type="protein sequence ID" value="PDH38263.1"/>
    <property type="molecule type" value="Genomic_DNA"/>
</dbReference>